<evidence type="ECO:0000259" key="4">
    <source>
        <dbReference type="PROSITE" id="PS50222"/>
    </source>
</evidence>
<keyword evidence="2" id="KW-0677">Repeat</keyword>
<proteinExistence type="predicted"/>
<dbReference type="Gene3D" id="1.10.238.10">
    <property type="entry name" value="EF-hand"/>
    <property type="match status" value="1"/>
</dbReference>
<dbReference type="PRINTS" id="PR00450">
    <property type="entry name" value="RECOVERIN"/>
</dbReference>
<dbReference type="SUPFAM" id="SSF47473">
    <property type="entry name" value="EF-hand"/>
    <property type="match status" value="1"/>
</dbReference>
<reference evidence="5" key="1">
    <citation type="submission" date="2020-01" db="EMBL/GenBank/DDBJ databases">
        <title>Development of genomics and gene disruption for Polysphondylium violaceum indicates a role for the polyketide synthase stlB in stalk morphogenesis.</title>
        <authorList>
            <person name="Narita B."/>
            <person name="Kawabe Y."/>
            <person name="Kin K."/>
            <person name="Saito T."/>
            <person name="Gibbs R."/>
            <person name="Kuspa A."/>
            <person name="Muzny D."/>
            <person name="Queller D."/>
            <person name="Richards S."/>
            <person name="Strassman J."/>
            <person name="Sucgang R."/>
            <person name="Worley K."/>
            <person name="Schaap P."/>
        </authorList>
    </citation>
    <scope>NUCLEOTIDE SEQUENCE</scope>
    <source>
        <strain evidence="5">QSvi11</strain>
    </source>
</reference>
<feature type="domain" description="EF-hand" evidence="4">
    <location>
        <begin position="61"/>
        <end position="96"/>
    </location>
</feature>
<dbReference type="GO" id="GO:0005509">
    <property type="term" value="F:calcium ion binding"/>
    <property type="evidence" value="ECO:0007669"/>
    <property type="project" value="InterPro"/>
</dbReference>
<dbReference type="InterPro" id="IPR028846">
    <property type="entry name" value="Recoverin"/>
</dbReference>
<evidence type="ECO:0000256" key="3">
    <source>
        <dbReference type="ARBA" id="ARBA00022837"/>
    </source>
</evidence>
<gene>
    <name evidence="5" type="ORF">CYY_000286</name>
</gene>
<keyword evidence="1" id="KW-0479">Metal-binding</keyword>
<dbReference type="Proteomes" id="UP000695562">
    <property type="component" value="Unassembled WGS sequence"/>
</dbReference>
<evidence type="ECO:0000256" key="2">
    <source>
        <dbReference type="ARBA" id="ARBA00022737"/>
    </source>
</evidence>
<dbReference type="PROSITE" id="PS50222">
    <property type="entry name" value="EF_HAND_2"/>
    <property type="match status" value="2"/>
</dbReference>
<dbReference type="InterPro" id="IPR002048">
    <property type="entry name" value="EF_hand_dom"/>
</dbReference>
<evidence type="ECO:0000313" key="6">
    <source>
        <dbReference type="Proteomes" id="UP000695562"/>
    </source>
</evidence>
<dbReference type="AlphaFoldDB" id="A0A8J4VBQ0"/>
<keyword evidence="3" id="KW-0106">Calcium</keyword>
<evidence type="ECO:0000256" key="1">
    <source>
        <dbReference type="ARBA" id="ARBA00022723"/>
    </source>
</evidence>
<dbReference type="Pfam" id="PF13833">
    <property type="entry name" value="EF-hand_8"/>
    <property type="match status" value="2"/>
</dbReference>
<keyword evidence="6" id="KW-1185">Reference proteome</keyword>
<dbReference type="EMBL" id="AJWJ01000005">
    <property type="protein sequence ID" value="KAF2078419.1"/>
    <property type="molecule type" value="Genomic_DNA"/>
</dbReference>
<dbReference type="SMART" id="SM00054">
    <property type="entry name" value="EFh"/>
    <property type="match status" value="3"/>
</dbReference>
<feature type="domain" description="EF-hand" evidence="4">
    <location>
        <begin position="97"/>
        <end position="132"/>
    </location>
</feature>
<comment type="caution">
    <text evidence="5">The sequence shown here is derived from an EMBL/GenBank/DDBJ whole genome shotgun (WGS) entry which is preliminary data.</text>
</comment>
<dbReference type="PANTHER" id="PTHR23055">
    <property type="entry name" value="CALCIUM BINDING PROTEINS"/>
    <property type="match status" value="1"/>
</dbReference>
<organism evidence="5 6">
    <name type="scientific">Polysphondylium violaceum</name>
    <dbReference type="NCBI Taxonomy" id="133409"/>
    <lineage>
        <taxon>Eukaryota</taxon>
        <taxon>Amoebozoa</taxon>
        <taxon>Evosea</taxon>
        <taxon>Eumycetozoa</taxon>
        <taxon>Dictyostelia</taxon>
        <taxon>Dictyosteliales</taxon>
        <taxon>Dictyosteliaceae</taxon>
        <taxon>Polysphondylium</taxon>
    </lineage>
</organism>
<dbReference type="InterPro" id="IPR018247">
    <property type="entry name" value="EF_Hand_1_Ca_BS"/>
</dbReference>
<sequence>MGAGQSLTASETRELCAKTTFTKDNISQIEKDFKKSADLDKSGGLNQAEFVKFFSSRLSNWSEETLNVIFKAFDTDKSGFLSCKECVAALYVLTKSPPQEKLGWIFDAFDQDNSGTLDYNELLQIRAVFVGTAIAFGEREFDLIDKAFTFEEGMKVEKKAFIATLINHGKFLRLIGFYENGEYSLY</sequence>
<protein>
    <recommendedName>
        <fullName evidence="4">EF-hand domain-containing protein</fullName>
    </recommendedName>
</protein>
<dbReference type="InterPro" id="IPR011992">
    <property type="entry name" value="EF-hand-dom_pair"/>
</dbReference>
<dbReference type="PROSITE" id="PS00018">
    <property type="entry name" value="EF_HAND_1"/>
    <property type="match status" value="1"/>
</dbReference>
<accession>A0A8J4VBQ0</accession>
<evidence type="ECO:0000313" key="5">
    <source>
        <dbReference type="EMBL" id="KAF2078419.1"/>
    </source>
</evidence>
<dbReference type="PANTHER" id="PTHR23055:SF96">
    <property type="entry name" value="CALCIUM-BINDING PROTEIN J-RELATED"/>
    <property type="match status" value="1"/>
</dbReference>
<dbReference type="CDD" id="cd00051">
    <property type="entry name" value="EFh"/>
    <property type="match status" value="1"/>
</dbReference>
<dbReference type="OrthoDB" id="16771at2759"/>
<name>A0A8J4VBQ0_9MYCE</name>